<dbReference type="InterPro" id="IPR001647">
    <property type="entry name" value="HTH_TetR"/>
</dbReference>
<dbReference type="RefSeq" id="WP_345334201.1">
    <property type="nucleotide sequence ID" value="NZ_BAABJZ010000015.1"/>
</dbReference>
<dbReference type="Pfam" id="PF00440">
    <property type="entry name" value="TetR_N"/>
    <property type="match status" value="1"/>
</dbReference>
<dbReference type="Proteomes" id="UP001499988">
    <property type="component" value="Unassembled WGS sequence"/>
</dbReference>
<protein>
    <submittedName>
        <fullName evidence="4">TetR/AcrR family transcriptional regulator</fullName>
    </submittedName>
</protein>
<evidence type="ECO:0000256" key="1">
    <source>
        <dbReference type="ARBA" id="ARBA00023125"/>
    </source>
</evidence>
<evidence type="ECO:0000256" key="2">
    <source>
        <dbReference type="PROSITE-ProRule" id="PRU00335"/>
    </source>
</evidence>
<feature type="domain" description="HTH tetR-type" evidence="3">
    <location>
        <begin position="4"/>
        <end position="64"/>
    </location>
</feature>
<reference evidence="5" key="1">
    <citation type="journal article" date="2019" name="Int. J. Syst. Evol. Microbiol.">
        <title>The Global Catalogue of Microorganisms (GCM) 10K type strain sequencing project: providing services to taxonomists for standard genome sequencing and annotation.</title>
        <authorList>
            <consortium name="The Broad Institute Genomics Platform"/>
            <consortium name="The Broad Institute Genome Sequencing Center for Infectious Disease"/>
            <person name="Wu L."/>
            <person name="Ma J."/>
        </authorList>
    </citation>
    <scope>NUCLEOTIDE SEQUENCE [LARGE SCALE GENOMIC DNA]</scope>
    <source>
        <strain evidence="5">JCM 18401</strain>
    </source>
</reference>
<keyword evidence="5" id="KW-1185">Reference proteome</keyword>
<gene>
    <name evidence="4" type="ORF">GCM10023333_11000</name>
</gene>
<accession>A0ABP9EK22</accession>
<name>A0ABP9EK22_9GAMM</name>
<dbReference type="PROSITE" id="PS50977">
    <property type="entry name" value="HTH_TETR_2"/>
    <property type="match status" value="1"/>
</dbReference>
<feature type="DNA-binding region" description="H-T-H motif" evidence="2">
    <location>
        <begin position="27"/>
        <end position="46"/>
    </location>
</feature>
<evidence type="ECO:0000313" key="4">
    <source>
        <dbReference type="EMBL" id="GAA4879027.1"/>
    </source>
</evidence>
<dbReference type="Gene3D" id="1.10.357.10">
    <property type="entry name" value="Tetracycline Repressor, domain 2"/>
    <property type="match status" value="1"/>
</dbReference>
<evidence type="ECO:0000259" key="3">
    <source>
        <dbReference type="PROSITE" id="PS50977"/>
    </source>
</evidence>
<dbReference type="PANTHER" id="PTHR43479:SF11">
    <property type="entry name" value="ACREF_ENVCD OPERON REPRESSOR-RELATED"/>
    <property type="match status" value="1"/>
</dbReference>
<dbReference type="InterPro" id="IPR009057">
    <property type="entry name" value="Homeodomain-like_sf"/>
</dbReference>
<dbReference type="SUPFAM" id="SSF46689">
    <property type="entry name" value="Homeodomain-like"/>
    <property type="match status" value="1"/>
</dbReference>
<sequence length="230" mass="26788">MSPNNTKIKILVTGKKIIEKQGVVAFNFADIAKLANISSGTLYKYFHKKEDLFVYLFTGKIRSYIACLEEVKNSPLTPLEKLVSRHLVLITIAYHQDPKDPFNYVFSNYSLWMNAEDNLLVTMKQTFIELNTLLLEPWHHDLRPALLSSDEFIEDLRNRLLCFQRGACIRSSNSLLKDAGQRVSIDKHLDSFIELTKPLEWMHTPLDIDRMKIKTLCNTISDHYEWHGEW</sequence>
<dbReference type="PANTHER" id="PTHR43479">
    <property type="entry name" value="ACREF/ENVCD OPERON REPRESSOR-RELATED"/>
    <property type="match status" value="1"/>
</dbReference>
<dbReference type="InterPro" id="IPR050624">
    <property type="entry name" value="HTH-type_Tx_Regulator"/>
</dbReference>
<keyword evidence="1 2" id="KW-0238">DNA-binding</keyword>
<dbReference type="PRINTS" id="PR00455">
    <property type="entry name" value="HTHTETR"/>
</dbReference>
<dbReference type="EMBL" id="BAABJZ010000015">
    <property type="protein sequence ID" value="GAA4879027.1"/>
    <property type="molecule type" value="Genomic_DNA"/>
</dbReference>
<comment type="caution">
    <text evidence="4">The sequence shown here is derived from an EMBL/GenBank/DDBJ whole genome shotgun (WGS) entry which is preliminary data.</text>
</comment>
<evidence type="ECO:0000313" key="5">
    <source>
        <dbReference type="Proteomes" id="UP001499988"/>
    </source>
</evidence>
<proteinExistence type="predicted"/>
<organism evidence="4 5">
    <name type="scientific">Ferrimonas pelagia</name>
    <dbReference type="NCBI Taxonomy" id="1177826"/>
    <lineage>
        <taxon>Bacteria</taxon>
        <taxon>Pseudomonadati</taxon>
        <taxon>Pseudomonadota</taxon>
        <taxon>Gammaproteobacteria</taxon>
        <taxon>Alteromonadales</taxon>
        <taxon>Ferrimonadaceae</taxon>
        <taxon>Ferrimonas</taxon>
    </lineage>
</organism>